<reference evidence="5" key="2">
    <citation type="submission" date="2007-04" db="EMBL/GenBank/DDBJ databases">
        <title>The genome of the human body louse.</title>
        <authorList>
            <consortium name="The Human Body Louse Genome Consortium"/>
            <person name="Kirkness E."/>
            <person name="Walenz B."/>
            <person name="Hass B."/>
            <person name="Bruggner R."/>
            <person name="Strausberg R."/>
        </authorList>
    </citation>
    <scope>NUCLEOTIDE SEQUENCE</scope>
    <source>
        <strain evidence="5">USDA</strain>
    </source>
</reference>
<dbReference type="PANTHER" id="PTHR22696">
    <property type="entry name" value="E3 UBIQUITIN-PROTEIN LIGASE RNF26"/>
    <property type="match status" value="1"/>
</dbReference>
<dbReference type="InterPro" id="IPR001841">
    <property type="entry name" value="Znf_RING"/>
</dbReference>
<dbReference type="Gene3D" id="3.30.40.10">
    <property type="entry name" value="Zinc/RING finger domain, C3HC4 (zinc finger)"/>
    <property type="match status" value="1"/>
</dbReference>
<accession>E0W0N7</accession>
<name>E0W0N7_PEDHC</name>
<dbReference type="EMBL" id="AAZO01006813">
    <property type="status" value="NOT_ANNOTATED_CDS"/>
    <property type="molecule type" value="Genomic_DNA"/>
</dbReference>
<keyword evidence="1 3" id="KW-0863">Zinc-finger</keyword>
<dbReference type="HOGENOM" id="CLU_2362233_0_0_1"/>
<dbReference type="GO" id="GO:0008270">
    <property type="term" value="F:zinc ion binding"/>
    <property type="evidence" value="ECO:0007669"/>
    <property type="project" value="UniProtKB-KW"/>
</dbReference>
<dbReference type="Proteomes" id="UP000009046">
    <property type="component" value="Unassembled WGS sequence"/>
</dbReference>
<dbReference type="GO" id="GO:0061630">
    <property type="term" value="F:ubiquitin protein ligase activity"/>
    <property type="evidence" value="ECO:0007669"/>
    <property type="project" value="TreeGrafter"/>
</dbReference>
<reference evidence="5" key="1">
    <citation type="submission" date="2007-04" db="EMBL/GenBank/DDBJ databases">
        <title>Annotation of Pediculus humanus corporis strain USDA.</title>
        <authorList>
            <person name="Kirkness E."/>
            <person name="Hannick L."/>
            <person name="Hass B."/>
            <person name="Bruggner R."/>
            <person name="Lawson D."/>
            <person name="Bidwell S."/>
            <person name="Joardar V."/>
            <person name="Caler E."/>
            <person name="Walenz B."/>
            <person name="Inman J."/>
            <person name="Schobel S."/>
            <person name="Galinsky K."/>
            <person name="Amedeo P."/>
            <person name="Strausberg R."/>
        </authorList>
    </citation>
    <scope>NUCLEOTIDE SEQUENCE</scope>
    <source>
        <strain evidence="5">USDA</strain>
    </source>
</reference>
<dbReference type="GeneID" id="8234712"/>
<sequence>MFNYFSNNIIVSIQCIESPFENKRDNRCDNCSTTTTTTTNDDALCIVCQSNAKNVVIFPCKHLCLCLDCSLTIMNTQRKNCPICRRHIDNTIEVYL</sequence>
<dbReference type="RefSeq" id="XP_002431931.1">
    <property type="nucleotide sequence ID" value="XM_002431886.1"/>
</dbReference>
<evidence type="ECO:0000256" key="3">
    <source>
        <dbReference type="PROSITE-ProRule" id="PRU00175"/>
    </source>
</evidence>
<dbReference type="VEuPathDB" id="VectorBase:PHUM561090"/>
<evidence type="ECO:0000256" key="1">
    <source>
        <dbReference type="ARBA" id="ARBA00022771"/>
    </source>
</evidence>
<dbReference type="KEGG" id="phu:Phum_PHUM561090"/>
<evidence type="ECO:0000313" key="7">
    <source>
        <dbReference type="Proteomes" id="UP000009046"/>
    </source>
</evidence>
<dbReference type="Pfam" id="PF13920">
    <property type="entry name" value="zf-C3HC4_3"/>
    <property type="match status" value="1"/>
</dbReference>
<dbReference type="GO" id="GO:0006511">
    <property type="term" value="P:ubiquitin-dependent protein catabolic process"/>
    <property type="evidence" value="ECO:0007669"/>
    <property type="project" value="TreeGrafter"/>
</dbReference>
<dbReference type="AlphaFoldDB" id="E0W0N7"/>
<evidence type="ECO:0000256" key="2">
    <source>
        <dbReference type="ARBA" id="ARBA00022833"/>
    </source>
</evidence>
<gene>
    <name evidence="6" type="primary">8234712</name>
    <name evidence="5" type="ORF">Phum_PHUM561090</name>
</gene>
<evidence type="ECO:0000313" key="5">
    <source>
        <dbReference type="EMBL" id="EEB19193.1"/>
    </source>
</evidence>
<reference evidence="6" key="3">
    <citation type="submission" date="2021-02" db="UniProtKB">
        <authorList>
            <consortium name="EnsemblMetazoa"/>
        </authorList>
    </citation>
    <scope>IDENTIFICATION</scope>
    <source>
        <strain evidence="6">USDA</strain>
    </source>
</reference>
<dbReference type="STRING" id="121224.E0W0N7"/>
<dbReference type="PANTHER" id="PTHR22696:SF1">
    <property type="entry name" value="E3 UBIQUITIN-PROTEIN LIGASE RNF26"/>
    <property type="match status" value="1"/>
</dbReference>
<keyword evidence="1 3" id="KW-0479">Metal-binding</keyword>
<keyword evidence="7" id="KW-1185">Reference proteome</keyword>
<protein>
    <submittedName>
        <fullName evidence="5 6">Zinc finger protein, putative</fullName>
    </submittedName>
</protein>
<dbReference type="InParanoid" id="E0W0N7"/>
<feature type="domain" description="RING-type" evidence="4">
    <location>
        <begin position="45"/>
        <end position="85"/>
    </location>
</feature>
<dbReference type="EMBL" id="DS235862">
    <property type="protein sequence ID" value="EEB19193.1"/>
    <property type="molecule type" value="Genomic_DNA"/>
</dbReference>
<evidence type="ECO:0000259" key="4">
    <source>
        <dbReference type="PROSITE" id="PS50089"/>
    </source>
</evidence>
<organism>
    <name type="scientific">Pediculus humanus subsp. corporis</name>
    <name type="common">Body louse</name>
    <dbReference type="NCBI Taxonomy" id="121224"/>
    <lineage>
        <taxon>Eukaryota</taxon>
        <taxon>Metazoa</taxon>
        <taxon>Ecdysozoa</taxon>
        <taxon>Arthropoda</taxon>
        <taxon>Hexapoda</taxon>
        <taxon>Insecta</taxon>
        <taxon>Pterygota</taxon>
        <taxon>Neoptera</taxon>
        <taxon>Paraneoptera</taxon>
        <taxon>Psocodea</taxon>
        <taxon>Troctomorpha</taxon>
        <taxon>Phthiraptera</taxon>
        <taxon>Anoplura</taxon>
        <taxon>Pediculidae</taxon>
        <taxon>Pediculus</taxon>
    </lineage>
</organism>
<proteinExistence type="predicted"/>
<keyword evidence="2" id="KW-0862">Zinc</keyword>
<dbReference type="InterPro" id="IPR013083">
    <property type="entry name" value="Znf_RING/FYVE/PHD"/>
</dbReference>
<dbReference type="GO" id="GO:0016567">
    <property type="term" value="P:protein ubiquitination"/>
    <property type="evidence" value="ECO:0007669"/>
    <property type="project" value="TreeGrafter"/>
</dbReference>
<evidence type="ECO:0000313" key="6">
    <source>
        <dbReference type="EnsemblMetazoa" id="PHUM561090-PA"/>
    </source>
</evidence>
<dbReference type="SUPFAM" id="SSF57850">
    <property type="entry name" value="RING/U-box"/>
    <property type="match status" value="1"/>
</dbReference>
<dbReference type="OrthoDB" id="1711136at2759"/>
<dbReference type="PROSITE" id="PS50089">
    <property type="entry name" value="ZF_RING_2"/>
    <property type="match status" value="1"/>
</dbReference>
<dbReference type="eggNOG" id="KOG4265">
    <property type="taxonomic scope" value="Eukaryota"/>
</dbReference>
<dbReference type="EnsemblMetazoa" id="PHUM561090-RA">
    <property type="protein sequence ID" value="PHUM561090-PA"/>
    <property type="gene ID" value="PHUM561090"/>
</dbReference>
<dbReference type="CTD" id="8234712"/>